<evidence type="ECO:0000256" key="1">
    <source>
        <dbReference type="ARBA" id="ARBA00001971"/>
    </source>
</evidence>
<evidence type="ECO:0000256" key="7">
    <source>
        <dbReference type="ARBA" id="ARBA00022989"/>
    </source>
</evidence>
<name>A0A8H5ES59_9AGAR</name>
<dbReference type="PANTHER" id="PTHR46300">
    <property type="entry name" value="P450, PUTATIVE (EUROFUNG)-RELATED-RELATED"/>
    <property type="match status" value="1"/>
</dbReference>
<dbReference type="Proteomes" id="UP000567179">
    <property type="component" value="Unassembled WGS sequence"/>
</dbReference>
<gene>
    <name evidence="13" type="ORF">D9619_010510</name>
</gene>
<evidence type="ECO:0000256" key="4">
    <source>
        <dbReference type="ARBA" id="ARBA00022617"/>
    </source>
</evidence>
<dbReference type="OrthoDB" id="1055148at2759"/>
<dbReference type="SUPFAM" id="SSF48264">
    <property type="entry name" value="Cytochrome P450"/>
    <property type="match status" value="1"/>
</dbReference>
<dbReference type="Gene3D" id="1.10.630.10">
    <property type="entry name" value="Cytochrome P450"/>
    <property type="match status" value="1"/>
</dbReference>
<evidence type="ECO:0000256" key="9">
    <source>
        <dbReference type="ARBA" id="ARBA00023004"/>
    </source>
</evidence>
<keyword evidence="5 12" id="KW-0812">Transmembrane</keyword>
<dbReference type="GO" id="GO:0005506">
    <property type="term" value="F:iron ion binding"/>
    <property type="evidence" value="ECO:0007669"/>
    <property type="project" value="InterPro"/>
</dbReference>
<evidence type="ECO:0000256" key="8">
    <source>
        <dbReference type="ARBA" id="ARBA00023002"/>
    </source>
</evidence>
<dbReference type="GO" id="GO:0004497">
    <property type="term" value="F:monooxygenase activity"/>
    <property type="evidence" value="ECO:0007669"/>
    <property type="project" value="UniProtKB-KW"/>
</dbReference>
<evidence type="ECO:0000256" key="5">
    <source>
        <dbReference type="ARBA" id="ARBA00022692"/>
    </source>
</evidence>
<evidence type="ECO:0008006" key="15">
    <source>
        <dbReference type="Google" id="ProtNLM"/>
    </source>
</evidence>
<dbReference type="GO" id="GO:0016020">
    <property type="term" value="C:membrane"/>
    <property type="evidence" value="ECO:0007669"/>
    <property type="project" value="UniProtKB-SubCell"/>
</dbReference>
<sequence>MDTASSPYSSSFLRSSPATLVVLAISSYLLWTLIQRRIAIQRRQRGSSLPPGPTPVPLLGNVLDLTAKELWLPAAKWAKQYESDYAFVFPLSNHLRTFKILAVAECPQKSCIYLDLASRDTHNLTFTHRKCNTHVPTLKLRPQPRFRLLGDVVYLHVFGIGLVFLNSAEAATDLLDKRGAIYSDKPGLVMVCEL</sequence>
<protein>
    <recommendedName>
        <fullName evidence="15">Cytochrome P450</fullName>
    </recommendedName>
</protein>
<dbReference type="GO" id="GO:0016705">
    <property type="term" value="F:oxidoreductase activity, acting on paired donors, with incorporation or reduction of molecular oxygen"/>
    <property type="evidence" value="ECO:0007669"/>
    <property type="project" value="InterPro"/>
</dbReference>
<dbReference type="EMBL" id="JAACJJ010000058">
    <property type="protein sequence ID" value="KAF5310108.1"/>
    <property type="molecule type" value="Genomic_DNA"/>
</dbReference>
<keyword evidence="10" id="KW-0503">Monooxygenase</keyword>
<keyword evidence="8" id="KW-0560">Oxidoreductase</keyword>
<comment type="subcellular location">
    <subcellularLocation>
        <location evidence="2">Membrane</location>
        <topology evidence="2">Single-pass membrane protein</topology>
    </subcellularLocation>
</comment>
<evidence type="ECO:0000256" key="2">
    <source>
        <dbReference type="ARBA" id="ARBA00004167"/>
    </source>
</evidence>
<comment type="cofactor">
    <cofactor evidence="1">
        <name>heme</name>
        <dbReference type="ChEBI" id="CHEBI:30413"/>
    </cofactor>
</comment>
<keyword evidence="7 12" id="KW-1133">Transmembrane helix</keyword>
<dbReference type="PANTHER" id="PTHR46300:SF2">
    <property type="entry name" value="CYTOCHROME P450 MONOOXYGENASE ALNH-RELATED"/>
    <property type="match status" value="1"/>
</dbReference>
<dbReference type="GO" id="GO:0020037">
    <property type="term" value="F:heme binding"/>
    <property type="evidence" value="ECO:0007669"/>
    <property type="project" value="InterPro"/>
</dbReference>
<keyword evidence="9" id="KW-0408">Iron</keyword>
<keyword evidence="14" id="KW-1185">Reference proteome</keyword>
<keyword evidence="11 12" id="KW-0472">Membrane</keyword>
<keyword evidence="4" id="KW-0349">Heme</keyword>
<evidence type="ECO:0000256" key="6">
    <source>
        <dbReference type="ARBA" id="ARBA00022723"/>
    </source>
</evidence>
<reference evidence="13 14" key="1">
    <citation type="journal article" date="2020" name="ISME J.">
        <title>Uncovering the hidden diversity of litter-decomposition mechanisms in mushroom-forming fungi.</title>
        <authorList>
            <person name="Floudas D."/>
            <person name="Bentzer J."/>
            <person name="Ahren D."/>
            <person name="Johansson T."/>
            <person name="Persson P."/>
            <person name="Tunlid A."/>
        </authorList>
    </citation>
    <scope>NUCLEOTIDE SEQUENCE [LARGE SCALE GENOMIC DNA]</scope>
    <source>
        <strain evidence="13 14">CBS 101986</strain>
    </source>
</reference>
<proteinExistence type="inferred from homology"/>
<dbReference type="AlphaFoldDB" id="A0A8H5ES59"/>
<organism evidence="13 14">
    <name type="scientific">Psilocybe cf. subviscida</name>
    <dbReference type="NCBI Taxonomy" id="2480587"/>
    <lineage>
        <taxon>Eukaryota</taxon>
        <taxon>Fungi</taxon>
        <taxon>Dikarya</taxon>
        <taxon>Basidiomycota</taxon>
        <taxon>Agaricomycotina</taxon>
        <taxon>Agaricomycetes</taxon>
        <taxon>Agaricomycetidae</taxon>
        <taxon>Agaricales</taxon>
        <taxon>Agaricineae</taxon>
        <taxon>Strophariaceae</taxon>
        <taxon>Psilocybe</taxon>
    </lineage>
</organism>
<comment type="similarity">
    <text evidence="3">Belongs to the cytochrome P450 family.</text>
</comment>
<accession>A0A8H5ES59</accession>
<evidence type="ECO:0000256" key="3">
    <source>
        <dbReference type="ARBA" id="ARBA00010617"/>
    </source>
</evidence>
<evidence type="ECO:0000313" key="14">
    <source>
        <dbReference type="Proteomes" id="UP000567179"/>
    </source>
</evidence>
<feature type="transmembrane region" description="Helical" evidence="12">
    <location>
        <begin position="12"/>
        <end position="34"/>
    </location>
</feature>
<dbReference type="InterPro" id="IPR036396">
    <property type="entry name" value="Cyt_P450_sf"/>
</dbReference>
<keyword evidence="6" id="KW-0479">Metal-binding</keyword>
<evidence type="ECO:0000256" key="10">
    <source>
        <dbReference type="ARBA" id="ARBA00023033"/>
    </source>
</evidence>
<evidence type="ECO:0000256" key="11">
    <source>
        <dbReference type="ARBA" id="ARBA00023136"/>
    </source>
</evidence>
<evidence type="ECO:0000256" key="12">
    <source>
        <dbReference type="SAM" id="Phobius"/>
    </source>
</evidence>
<dbReference type="InterPro" id="IPR050364">
    <property type="entry name" value="Cytochrome_P450_fung"/>
</dbReference>
<evidence type="ECO:0000313" key="13">
    <source>
        <dbReference type="EMBL" id="KAF5310108.1"/>
    </source>
</evidence>
<comment type="caution">
    <text evidence="13">The sequence shown here is derived from an EMBL/GenBank/DDBJ whole genome shotgun (WGS) entry which is preliminary data.</text>
</comment>